<gene>
    <name evidence="1" type="ORF">Vadar_023247</name>
</gene>
<keyword evidence="2" id="KW-1185">Reference proteome</keyword>
<sequence>MAKATLLFIAVLVAAASCLLPVSKAQSNMSIFSNYFNSIWSGNLVSSNPNGEIWYLALTNATGCGFQSNNKYIFGWFSMKLKLVGGNSAGVVTTYYMCSENGAGPTRDELDFEFLGNVTGQPYILQTNVFKDGIGGREMRHFLWFDPTEDFHDYSILWNNHQIVFFVDKVAIRIYQNTNYTNNFFPNAKAMYQFASIWNGDSWATEGGQIKTNWANAPFVSSYTNYNVSGCLWQDPSPACLSTTTLNWWDQSPAWQLSAAQLEDYHWAQRNFCVYYYCTDTARYPTPPPECSVNPFP</sequence>
<accession>A0ACB7YY75</accession>
<protein>
    <submittedName>
        <fullName evidence="1">Uncharacterized protein</fullName>
    </submittedName>
</protein>
<evidence type="ECO:0000313" key="1">
    <source>
        <dbReference type="EMBL" id="KAH7858386.1"/>
    </source>
</evidence>
<organism evidence="1 2">
    <name type="scientific">Vaccinium darrowii</name>
    <dbReference type="NCBI Taxonomy" id="229202"/>
    <lineage>
        <taxon>Eukaryota</taxon>
        <taxon>Viridiplantae</taxon>
        <taxon>Streptophyta</taxon>
        <taxon>Embryophyta</taxon>
        <taxon>Tracheophyta</taxon>
        <taxon>Spermatophyta</taxon>
        <taxon>Magnoliopsida</taxon>
        <taxon>eudicotyledons</taxon>
        <taxon>Gunneridae</taxon>
        <taxon>Pentapetalae</taxon>
        <taxon>asterids</taxon>
        <taxon>Ericales</taxon>
        <taxon>Ericaceae</taxon>
        <taxon>Vaccinioideae</taxon>
        <taxon>Vaccinieae</taxon>
        <taxon>Vaccinium</taxon>
    </lineage>
</organism>
<dbReference type="EMBL" id="CM037153">
    <property type="protein sequence ID" value="KAH7858386.1"/>
    <property type="molecule type" value="Genomic_DNA"/>
</dbReference>
<reference evidence="1 2" key="1">
    <citation type="journal article" date="2021" name="Hortic Res">
        <title>High-quality reference genome and annotation aids understanding of berry development for evergreen blueberry (Vaccinium darrowii).</title>
        <authorList>
            <person name="Yu J."/>
            <person name="Hulse-Kemp A.M."/>
            <person name="Babiker E."/>
            <person name="Staton M."/>
        </authorList>
    </citation>
    <scope>NUCLEOTIDE SEQUENCE [LARGE SCALE GENOMIC DNA]</scope>
    <source>
        <strain evidence="2">cv. NJ 8807/NJ 8810</strain>
        <tissue evidence="1">Young leaf</tissue>
    </source>
</reference>
<proteinExistence type="predicted"/>
<dbReference type="Proteomes" id="UP000828048">
    <property type="component" value="Chromosome 3"/>
</dbReference>
<comment type="caution">
    <text evidence="1">The sequence shown here is derived from an EMBL/GenBank/DDBJ whole genome shotgun (WGS) entry which is preliminary data.</text>
</comment>
<evidence type="ECO:0000313" key="2">
    <source>
        <dbReference type="Proteomes" id="UP000828048"/>
    </source>
</evidence>
<name>A0ACB7YY75_9ERIC</name>